<dbReference type="OrthoDB" id="10462048at2759"/>
<protein>
    <submittedName>
        <fullName evidence="1">Uncharacterized protein</fullName>
    </submittedName>
</protein>
<name>A0A139HGT1_9PEZI</name>
<sequence length="314" mass="35958">MTLTKYAPKYERCDGAINSIKRQMSPCASCLPPHLRLKYTACKNLCEADYNVRFRFCDLPGELRNRIYEHLLLFADHHKIKSDLPCVSFRDEGLHHDSGVFQDDISLRTRGGACWTAELLYRDHLRLVIRRGAYGLAAERLHSLFSHLRCNRTVLKTITITCSGHSFSTFLWSYASQGPLEELLWPIARFCTKFKVQFENCPAGLPGAVQALADKKRYLFQIDISVRAEIMGKLLAHDEILTTMLLHHMPQEHASYVELKTEFHSVQNSGDTEPGMKEAMDKLDDFLNAREVGVLMRRGERIVDGHSQELAQEF</sequence>
<gene>
    <name evidence="1" type="ORF">AC578_2770</name>
</gene>
<dbReference type="EMBL" id="LFZN01000051">
    <property type="protein sequence ID" value="KXT01660.1"/>
    <property type="molecule type" value="Genomic_DNA"/>
</dbReference>
<evidence type="ECO:0000313" key="1">
    <source>
        <dbReference type="EMBL" id="KXT01660.1"/>
    </source>
</evidence>
<keyword evidence="2" id="KW-1185">Reference proteome</keyword>
<dbReference type="AlphaFoldDB" id="A0A139HGT1"/>
<dbReference type="Proteomes" id="UP000070133">
    <property type="component" value="Unassembled WGS sequence"/>
</dbReference>
<reference evidence="1 2" key="1">
    <citation type="submission" date="2015-07" db="EMBL/GenBank/DDBJ databases">
        <title>Comparative genomics of the Sigatoka disease complex on banana suggests a link between parallel evolutionary changes in Pseudocercospora fijiensis and Pseudocercospora eumusae and increased virulence on the banana host.</title>
        <authorList>
            <person name="Chang T.-C."/>
            <person name="Salvucci A."/>
            <person name="Crous P.W."/>
            <person name="Stergiopoulos I."/>
        </authorList>
    </citation>
    <scope>NUCLEOTIDE SEQUENCE [LARGE SCALE GENOMIC DNA]</scope>
    <source>
        <strain evidence="1 2">CBS 114824</strain>
    </source>
</reference>
<evidence type="ECO:0000313" key="2">
    <source>
        <dbReference type="Proteomes" id="UP000070133"/>
    </source>
</evidence>
<organism evidence="1 2">
    <name type="scientific">Pseudocercospora eumusae</name>
    <dbReference type="NCBI Taxonomy" id="321146"/>
    <lineage>
        <taxon>Eukaryota</taxon>
        <taxon>Fungi</taxon>
        <taxon>Dikarya</taxon>
        <taxon>Ascomycota</taxon>
        <taxon>Pezizomycotina</taxon>
        <taxon>Dothideomycetes</taxon>
        <taxon>Dothideomycetidae</taxon>
        <taxon>Mycosphaerellales</taxon>
        <taxon>Mycosphaerellaceae</taxon>
        <taxon>Pseudocercospora</taxon>
    </lineage>
</organism>
<proteinExistence type="predicted"/>
<accession>A0A139HGT1</accession>
<comment type="caution">
    <text evidence="1">The sequence shown here is derived from an EMBL/GenBank/DDBJ whole genome shotgun (WGS) entry which is preliminary data.</text>
</comment>